<dbReference type="Proteomes" id="UP000094056">
    <property type="component" value="Unassembled WGS sequence"/>
</dbReference>
<protein>
    <recommendedName>
        <fullName evidence="3">Thioredoxin domain-containing protein</fullName>
    </recommendedName>
</protein>
<evidence type="ECO:0000313" key="2">
    <source>
        <dbReference type="Proteomes" id="UP000094056"/>
    </source>
</evidence>
<comment type="caution">
    <text evidence="1">The sequence shown here is derived from an EMBL/GenBank/DDBJ whole genome shotgun (WGS) entry which is preliminary data.</text>
</comment>
<name>A0A1E3X3F9_9BACT</name>
<evidence type="ECO:0000313" key="1">
    <source>
        <dbReference type="EMBL" id="ODS30092.1"/>
    </source>
</evidence>
<feature type="non-terminal residue" evidence="1">
    <location>
        <position position="1"/>
    </location>
</feature>
<evidence type="ECO:0008006" key="3">
    <source>
        <dbReference type="Google" id="ProtNLM"/>
    </source>
</evidence>
<accession>A0A1E3X3F9</accession>
<sequence length="88" mass="9649">DRLTKLSSVGDPGNADTQEMTQLVQRQYVPNRVLLLKSTAEDGEKLAKLAPFTETQYAIDGQATAFVCQNYACKAPTTDLEVVMKALQ</sequence>
<reference evidence="1 2" key="1">
    <citation type="submission" date="2016-07" db="EMBL/GenBank/DDBJ databases">
        <title>Draft genome of Scalindua rubra, obtained from a brine-seawater interface in the Red Sea, sheds light on salt adaptation in anammox bacteria.</title>
        <authorList>
            <person name="Speth D.R."/>
            <person name="Lagkouvardos I."/>
            <person name="Wang Y."/>
            <person name="Qian P.-Y."/>
            <person name="Dutilh B.E."/>
            <person name="Jetten M.S."/>
        </authorList>
    </citation>
    <scope>NUCLEOTIDE SEQUENCE [LARGE SCALE GENOMIC DNA]</scope>
    <source>
        <strain evidence="1">BSI-1</strain>
    </source>
</reference>
<gene>
    <name evidence="1" type="ORF">SCARUB_04795</name>
</gene>
<organism evidence="1 2">
    <name type="scientific">Candidatus Scalindua rubra</name>
    <dbReference type="NCBI Taxonomy" id="1872076"/>
    <lineage>
        <taxon>Bacteria</taxon>
        <taxon>Pseudomonadati</taxon>
        <taxon>Planctomycetota</taxon>
        <taxon>Candidatus Brocadiia</taxon>
        <taxon>Candidatus Brocadiales</taxon>
        <taxon>Candidatus Scalinduaceae</taxon>
        <taxon>Candidatus Scalindua</taxon>
    </lineage>
</organism>
<dbReference type="EMBL" id="MAYW01000285">
    <property type="protein sequence ID" value="ODS30092.1"/>
    <property type="molecule type" value="Genomic_DNA"/>
</dbReference>
<dbReference type="AlphaFoldDB" id="A0A1E3X3F9"/>
<proteinExistence type="predicted"/>